<proteinExistence type="predicted"/>
<dbReference type="InterPro" id="IPR004919">
    <property type="entry name" value="GmrSD_N"/>
</dbReference>
<evidence type="ECO:0000259" key="1">
    <source>
        <dbReference type="Pfam" id="PF03235"/>
    </source>
</evidence>
<comment type="caution">
    <text evidence="3">The sequence shown here is derived from an EMBL/GenBank/DDBJ whole genome shotgun (WGS) entry which is preliminary data.</text>
</comment>
<dbReference type="PANTHER" id="PTHR35149">
    <property type="entry name" value="SLL5132 PROTEIN"/>
    <property type="match status" value="1"/>
</dbReference>
<evidence type="ECO:0000313" key="4">
    <source>
        <dbReference type="Proteomes" id="UP000605670"/>
    </source>
</evidence>
<dbReference type="Pfam" id="PF07510">
    <property type="entry name" value="GmrSD_C"/>
    <property type="match status" value="1"/>
</dbReference>
<gene>
    <name evidence="3" type="ORF">GCM10011366_04580</name>
</gene>
<protein>
    <recommendedName>
        <fullName evidence="5">DUF262 domain-containing protein</fullName>
    </recommendedName>
</protein>
<reference evidence="3" key="2">
    <citation type="submission" date="2020-09" db="EMBL/GenBank/DDBJ databases">
        <authorList>
            <person name="Sun Q."/>
            <person name="Zhou Y."/>
        </authorList>
    </citation>
    <scope>NUCLEOTIDE SEQUENCE</scope>
    <source>
        <strain evidence="3">CGMCC 1.12160</strain>
    </source>
</reference>
<evidence type="ECO:0008006" key="5">
    <source>
        <dbReference type="Google" id="ProtNLM"/>
    </source>
</evidence>
<feature type="domain" description="GmrSD restriction endonucleases N-terminal" evidence="1">
    <location>
        <begin position="13"/>
        <end position="230"/>
    </location>
</feature>
<dbReference type="InterPro" id="IPR011089">
    <property type="entry name" value="GmrSD_C"/>
</dbReference>
<evidence type="ECO:0000259" key="2">
    <source>
        <dbReference type="Pfam" id="PF07510"/>
    </source>
</evidence>
<dbReference type="PANTHER" id="PTHR35149:SF2">
    <property type="entry name" value="DUF262 DOMAIN-CONTAINING PROTEIN"/>
    <property type="match status" value="1"/>
</dbReference>
<reference evidence="3" key="1">
    <citation type="journal article" date="2014" name="Int. J. Syst. Evol. Microbiol.">
        <title>Complete genome sequence of Corynebacterium casei LMG S-19264T (=DSM 44701T), isolated from a smear-ripened cheese.</title>
        <authorList>
            <consortium name="US DOE Joint Genome Institute (JGI-PGF)"/>
            <person name="Walter F."/>
            <person name="Albersmeier A."/>
            <person name="Kalinowski J."/>
            <person name="Ruckert C."/>
        </authorList>
    </citation>
    <scope>NUCLEOTIDE SEQUENCE</scope>
    <source>
        <strain evidence="3">CGMCC 1.12160</strain>
    </source>
</reference>
<dbReference type="Pfam" id="PF03235">
    <property type="entry name" value="GmrSD_N"/>
    <property type="match status" value="1"/>
</dbReference>
<dbReference type="EMBL" id="BMEM01000001">
    <property type="protein sequence ID" value="GGF40058.1"/>
    <property type="molecule type" value="Genomic_DNA"/>
</dbReference>
<accession>A0A917BEC2</accession>
<feature type="domain" description="GmrSD restriction endonucleases C-terminal" evidence="2">
    <location>
        <begin position="409"/>
        <end position="549"/>
    </location>
</feature>
<name>A0A917BEC2_9MICO</name>
<dbReference type="RefSeq" id="WP_188427985.1">
    <property type="nucleotide sequence ID" value="NZ_BAABKH010000010.1"/>
</dbReference>
<sequence>MAQQLTAHEQPVYKIFSSDYQFSIPRYQRPYSWGKDHALQLLDDLIGANASDSTEPYFLGSLVLVNQGDVLHDVIDGQQRLTTLTILLALLRDLSESPSFAAELGDLVMEPGSQLAGLEPRPRLRLRSQDADFFAKYVQSPAGTTSLLTLTDATAVSEPQRAIRDNANALRARLSEMLDEERRALARLVSTRTYLVVVSTPNLASAYRIFSVMNARGLDLSPTDIFKSRLIGDLPDDTPHAKRWEDAQEALGRDNFTDLFRDIRTIINEDRARRELLKEFPEQVLDPYLSRSNAGSFVDDVVVPYARAFDATLTRDAGPGEAWQGVNHWLRRLSLIDNKDRRPIALWALKHHEDDPAALQHYFKSLERLAASMLLRGEYTTPRIGRYLDLLRELKGGAGPNAESFILDPEEKRLTREALNGEIYRMQTQRARYVLLRLDELLSKSPGATYQHDIISIEHVLPRNPEPTSKWVQDFNEEERQYWTHRLGNLLLLNRRKNSQAGRFDFIDKKARYFATSSGSAVFALTTQVLSYDSWTPDVVAKRQQELTTALCQEWELN</sequence>
<keyword evidence="4" id="KW-1185">Reference proteome</keyword>
<organism evidence="3 4">
    <name type="scientific">Ornithinimicrobium tianjinense</name>
    <dbReference type="NCBI Taxonomy" id="1195761"/>
    <lineage>
        <taxon>Bacteria</taxon>
        <taxon>Bacillati</taxon>
        <taxon>Actinomycetota</taxon>
        <taxon>Actinomycetes</taxon>
        <taxon>Micrococcales</taxon>
        <taxon>Ornithinimicrobiaceae</taxon>
        <taxon>Ornithinimicrobium</taxon>
    </lineage>
</organism>
<dbReference type="AlphaFoldDB" id="A0A917BEC2"/>
<evidence type="ECO:0000313" key="3">
    <source>
        <dbReference type="EMBL" id="GGF40058.1"/>
    </source>
</evidence>
<dbReference type="Proteomes" id="UP000605670">
    <property type="component" value="Unassembled WGS sequence"/>
</dbReference>